<feature type="binding site" evidence="10">
    <location>
        <position position="236"/>
    </location>
    <ligand>
        <name>[4Fe-4S] cluster</name>
        <dbReference type="ChEBI" id="CHEBI:49883"/>
    </ligand>
</feature>
<dbReference type="CDD" id="cd06223">
    <property type="entry name" value="PRTases_typeI"/>
    <property type="match status" value="1"/>
</dbReference>
<evidence type="ECO:0000313" key="13">
    <source>
        <dbReference type="Proteomes" id="UP000886785"/>
    </source>
</evidence>
<evidence type="ECO:0000313" key="12">
    <source>
        <dbReference type="EMBL" id="HIR56483.1"/>
    </source>
</evidence>
<feature type="binding site" evidence="9">
    <location>
        <position position="288"/>
    </location>
    <ligand>
        <name>Mg(2+)</name>
        <dbReference type="ChEBI" id="CHEBI:18420"/>
    </ligand>
</feature>
<evidence type="ECO:0000256" key="4">
    <source>
        <dbReference type="ARBA" id="ARBA00022676"/>
    </source>
</evidence>
<protein>
    <recommendedName>
        <fullName evidence="3 8">Amidophosphoribosyltransferase</fullName>
        <shortName evidence="8">ATase</shortName>
        <ecNumber evidence="3 8">2.4.2.14</ecNumber>
    </recommendedName>
    <alternativeName>
        <fullName evidence="8">Glutamine phosphoribosylpyrophosphate amidotransferase</fullName>
    </alternativeName>
</protein>
<comment type="pathway">
    <text evidence="1 8">Purine metabolism; IMP biosynthesis via de novo pathway; N(1)-(5-phospho-D-ribosyl)glycinamide from 5-phospho-alpha-D-ribose 1-diphosphate: step 1/2.</text>
</comment>
<dbReference type="GO" id="GO:0046872">
    <property type="term" value="F:metal ion binding"/>
    <property type="evidence" value="ECO:0007669"/>
    <property type="project" value="UniProtKB-KW"/>
</dbReference>
<keyword evidence="6 8" id="KW-0658">Purine biosynthesis</keyword>
<evidence type="ECO:0000256" key="2">
    <source>
        <dbReference type="ARBA" id="ARBA00010138"/>
    </source>
</evidence>
<keyword evidence="9" id="KW-0460">Magnesium</keyword>
<dbReference type="PROSITE" id="PS51278">
    <property type="entry name" value="GATASE_TYPE_2"/>
    <property type="match status" value="1"/>
</dbReference>
<evidence type="ECO:0000259" key="11">
    <source>
        <dbReference type="PROSITE" id="PS51278"/>
    </source>
</evidence>
<feature type="binding site" evidence="10">
    <location>
        <position position="472"/>
    </location>
    <ligand>
        <name>[4Fe-4S] cluster</name>
        <dbReference type="ChEBI" id="CHEBI:49883"/>
    </ligand>
</feature>
<dbReference type="GO" id="GO:0009113">
    <property type="term" value="P:purine nucleobase biosynthetic process"/>
    <property type="evidence" value="ECO:0007669"/>
    <property type="project" value="InterPro"/>
</dbReference>
<feature type="domain" description="Glutamine amidotransferase type-2" evidence="11">
    <location>
        <begin position="1"/>
        <end position="221"/>
    </location>
</feature>
<accession>A0A9D1J0Q5</accession>
<feature type="binding site" evidence="9">
    <location>
        <position position="351"/>
    </location>
    <ligand>
        <name>Mg(2+)</name>
        <dbReference type="ChEBI" id="CHEBI:18420"/>
    </ligand>
</feature>
<dbReference type="SUPFAM" id="SSF53271">
    <property type="entry name" value="PRTase-like"/>
    <property type="match status" value="1"/>
</dbReference>
<evidence type="ECO:0000256" key="6">
    <source>
        <dbReference type="ARBA" id="ARBA00022755"/>
    </source>
</evidence>
<evidence type="ECO:0000256" key="10">
    <source>
        <dbReference type="PIRSR" id="PIRSR000485-3"/>
    </source>
</evidence>
<dbReference type="SUPFAM" id="SSF56235">
    <property type="entry name" value="N-terminal nucleophile aminohydrolases (Ntn hydrolases)"/>
    <property type="match status" value="1"/>
</dbReference>
<evidence type="ECO:0000256" key="5">
    <source>
        <dbReference type="ARBA" id="ARBA00022679"/>
    </source>
</evidence>
<dbReference type="EC" id="2.4.2.14" evidence="3 8"/>
<feature type="binding site" evidence="10">
    <location>
        <position position="469"/>
    </location>
    <ligand>
        <name>[4Fe-4S] cluster</name>
        <dbReference type="ChEBI" id="CHEBI:49883"/>
    </ligand>
</feature>
<dbReference type="InterPro" id="IPR029055">
    <property type="entry name" value="Ntn_hydrolases_N"/>
</dbReference>
<evidence type="ECO:0000256" key="9">
    <source>
        <dbReference type="PIRSR" id="PIRSR000485-2"/>
    </source>
</evidence>
<dbReference type="Pfam" id="PF13537">
    <property type="entry name" value="GATase_7"/>
    <property type="match status" value="1"/>
</dbReference>
<dbReference type="PANTHER" id="PTHR11907">
    <property type="entry name" value="AMIDOPHOSPHORIBOSYLTRANSFERASE"/>
    <property type="match status" value="1"/>
</dbReference>
<comment type="similarity">
    <text evidence="2 8">In the C-terminal section; belongs to the purine/pyrimidine phosphoribosyltransferase family.</text>
</comment>
<keyword evidence="10" id="KW-0411">Iron-sulfur</keyword>
<evidence type="ECO:0000256" key="1">
    <source>
        <dbReference type="ARBA" id="ARBA00005209"/>
    </source>
</evidence>
<comment type="caution">
    <text evidence="12">The sequence shown here is derived from an EMBL/GenBank/DDBJ whole genome shotgun (WGS) entry which is preliminary data.</text>
</comment>
<dbReference type="InterPro" id="IPR005854">
    <property type="entry name" value="PurF"/>
</dbReference>
<comment type="catalytic activity">
    <reaction evidence="8">
        <text>5-phospho-beta-D-ribosylamine + L-glutamate + diphosphate = 5-phospho-alpha-D-ribose 1-diphosphate + L-glutamine + H2O</text>
        <dbReference type="Rhea" id="RHEA:14905"/>
        <dbReference type="ChEBI" id="CHEBI:15377"/>
        <dbReference type="ChEBI" id="CHEBI:29985"/>
        <dbReference type="ChEBI" id="CHEBI:33019"/>
        <dbReference type="ChEBI" id="CHEBI:58017"/>
        <dbReference type="ChEBI" id="CHEBI:58359"/>
        <dbReference type="ChEBI" id="CHEBI:58681"/>
        <dbReference type="EC" id="2.4.2.14"/>
    </reaction>
</comment>
<name>A0A9D1J0Q5_9FIRM</name>
<feature type="binding site" evidence="10">
    <location>
        <position position="388"/>
    </location>
    <ligand>
        <name>[4Fe-4S] cluster</name>
        <dbReference type="ChEBI" id="CHEBI:49883"/>
    </ligand>
</feature>
<dbReference type="InterPro" id="IPR000836">
    <property type="entry name" value="PRTase_dom"/>
</dbReference>
<gene>
    <name evidence="12" type="ORF">IAA54_02360</name>
</gene>
<dbReference type="AlphaFoldDB" id="A0A9D1J0Q5"/>
<dbReference type="GO" id="GO:0051536">
    <property type="term" value="F:iron-sulfur cluster binding"/>
    <property type="evidence" value="ECO:0007669"/>
    <property type="project" value="UniProtKB-KW"/>
</dbReference>
<evidence type="ECO:0000256" key="3">
    <source>
        <dbReference type="ARBA" id="ARBA00011941"/>
    </source>
</evidence>
<evidence type="ECO:0000256" key="8">
    <source>
        <dbReference type="PIRNR" id="PIRNR000485"/>
    </source>
</evidence>
<comment type="cofactor">
    <cofactor evidence="10">
        <name>[4Fe-4S] cluster</name>
        <dbReference type="ChEBI" id="CHEBI:49883"/>
    </cofactor>
    <text evidence="10">Binds 1 [4Fe-4S] cluster per subunit.</text>
</comment>
<reference evidence="12" key="1">
    <citation type="submission" date="2020-10" db="EMBL/GenBank/DDBJ databases">
        <authorList>
            <person name="Gilroy R."/>
        </authorList>
    </citation>
    <scope>NUCLEOTIDE SEQUENCE</scope>
    <source>
        <strain evidence="12">ChiSjej1B19-7085</strain>
    </source>
</reference>
<keyword evidence="9" id="KW-0479">Metal-binding</keyword>
<dbReference type="Gene3D" id="3.60.20.10">
    <property type="entry name" value="Glutamine Phosphoribosylpyrophosphate, subunit 1, domain 1"/>
    <property type="match status" value="1"/>
</dbReference>
<feature type="binding site" evidence="9">
    <location>
        <position position="352"/>
    </location>
    <ligand>
        <name>Mg(2+)</name>
        <dbReference type="ChEBI" id="CHEBI:18420"/>
    </ligand>
</feature>
<dbReference type="GO" id="GO:0006164">
    <property type="term" value="P:purine nucleotide biosynthetic process"/>
    <property type="evidence" value="ECO:0007669"/>
    <property type="project" value="UniProtKB-KW"/>
</dbReference>
<dbReference type="GO" id="GO:0004044">
    <property type="term" value="F:amidophosphoribosyltransferase activity"/>
    <property type="evidence" value="ECO:0007669"/>
    <property type="project" value="UniProtKB-EC"/>
</dbReference>
<evidence type="ECO:0000256" key="7">
    <source>
        <dbReference type="ARBA" id="ARBA00022962"/>
    </source>
</evidence>
<comment type="cofactor">
    <cofactor evidence="9">
        <name>Mg(2+)</name>
        <dbReference type="ChEBI" id="CHEBI:18420"/>
    </cofactor>
    <text evidence="9">Binds 1 Mg(2+) ion per subunit.</text>
</comment>
<dbReference type="InterPro" id="IPR017932">
    <property type="entry name" value="GATase_2_dom"/>
</dbReference>
<keyword evidence="5 8" id="KW-0808">Transferase</keyword>
<keyword evidence="4 8" id="KW-0328">Glycosyltransferase</keyword>
<dbReference type="PIRSF" id="PIRSF000485">
    <property type="entry name" value="Amd_phspho_trans"/>
    <property type="match status" value="1"/>
</dbReference>
<dbReference type="EMBL" id="DVHF01000032">
    <property type="protein sequence ID" value="HIR56483.1"/>
    <property type="molecule type" value="Genomic_DNA"/>
</dbReference>
<keyword evidence="7" id="KW-0315">Glutamine amidotransferase</keyword>
<reference evidence="12" key="2">
    <citation type="journal article" date="2021" name="PeerJ">
        <title>Extensive microbial diversity within the chicken gut microbiome revealed by metagenomics and culture.</title>
        <authorList>
            <person name="Gilroy R."/>
            <person name="Ravi A."/>
            <person name="Getino M."/>
            <person name="Pursley I."/>
            <person name="Horton D.L."/>
            <person name="Alikhan N.F."/>
            <person name="Baker D."/>
            <person name="Gharbi K."/>
            <person name="Hall N."/>
            <person name="Watson M."/>
            <person name="Adriaenssens E.M."/>
            <person name="Foster-Nyarko E."/>
            <person name="Jarju S."/>
            <person name="Secka A."/>
            <person name="Antonio M."/>
            <person name="Oren A."/>
            <person name="Chaudhuri R.R."/>
            <person name="La Ragione R."/>
            <person name="Hildebrand F."/>
            <person name="Pallen M.J."/>
        </authorList>
    </citation>
    <scope>NUCLEOTIDE SEQUENCE</scope>
    <source>
        <strain evidence="12">ChiSjej1B19-7085</strain>
    </source>
</reference>
<dbReference type="InterPro" id="IPR029057">
    <property type="entry name" value="PRTase-like"/>
</dbReference>
<proteinExistence type="inferred from homology"/>
<organism evidence="12 13">
    <name type="scientific">Candidatus Gallacutalibacter pullicola</name>
    <dbReference type="NCBI Taxonomy" id="2840830"/>
    <lineage>
        <taxon>Bacteria</taxon>
        <taxon>Bacillati</taxon>
        <taxon>Bacillota</taxon>
        <taxon>Clostridia</taxon>
        <taxon>Eubacteriales</taxon>
        <taxon>Candidatus Gallacutalibacter</taxon>
    </lineage>
</organism>
<keyword evidence="10" id="KW-0408">Iron</keyword>
<dbReference type="Proteomes" id="UP000886785">
    <property type="component" value="Unassembled WGS sequence"/>
</dbReference>
<dbReference type="Gene3D" id="3.40.50.2020">
    <property type="match status" value="1"/>
</dbReference>
<sequence length="478" mass="53228">MGGIFGLCLHDECATDLFFGTDYHSHLGTRRGGMAVFDGKNYNRAIHNIENSPFRTKFEDDLAEMKGYIGIGCISDSNPQPVIIDSRVGIFAAVTVGRINNKQDIVRRLISDGNSYFTEMSGGGINDTELVAALISRKDNVPDGIRYAQEQIDGSMTMLISADGGIYAARDRFGRTPLAIGKKDGDKGGYCVSLESSAYINLGYKTCYTLGPGEVVFLTPDKMETVVKPSQQMKMCSFLWLYYGFPTSDYEGVNVEEMRYRCGQSMAEQDIREGTAVDVDCVAGIPDSGTPHAIGYANRSRIPFGRPLIKYTPTWPRSFMPRDQSVRNLIARMKLIPVDSLIRGKKLLLMDDSIVRGTQLRGIMDELLSYGAKELHGRVACPPILYDCKYLNFTRTAKENETISRQTILELEGTSSLTEDQVCKYSEFGSKAYRNMVELIRRKLNLSTLEYHSLNGMLDSIGIDKCNLCTYCWTGKAD</sequence>